<feature type="transmembrane region" description="Helical" evidence="5">
    <location>
        <begin position="254"/>
        <end position="275"/>
    </location>
</feature>
<dbReference type="EMBL" id="FMSP01000007">
    <property type="protein sequence ID" value="SCV71646.1"/>
    <property type="molecule type" value="Genomic_DNA"/>
</dbReference>
<feature type="compositionally biased region" description="Pro residues" evidence="4">
    <location>
        <begin position="53"/>
        <end position="64"/>
    </location>
</feature>
<keyword evidence="2 5" id="KW-1133">Transmembrane helix</keyword>
<dbReference type="Proteomes" id="UP000198372">
    <property type="component" value="Unassembled WGS sequence"/>
</dbReference>
<dbReference type="PANTHER" id="PTHR28263">
    <property type="entry name" value="GOLGI TO ER TRAFFIC PROTEIN 2"/>
    <property type="match status" value="1"/>
</dbReference>
<accession>A0A238FKQ3</accession>
<feature type="transmembrane region" description="Helical" evidence="5">
    <location>
        <begin position="321"/>
        <end position="341"/>
    </location>
</feature>
<protein>
    <submittedName>
        <fullName evidence="6">BQ2448_3234 protein</fullName>
    </submittedName>
</protein>
<dbReference type="AlphaFoldDB" id="A0A238FKQ3"/>
<dbReference type="OrthoDB" id="5393181at2759"/>
<feature type="region of interest" description="Disordered" evidence="4">
    <location>
        <begin position="50"/>
        <end position="72"/>
    </location>
</feature>
<evidence type="ECO:0000256" key="1">
    <source>
        <dbReference type="ARBA" id="ARBA00022692"/>
    </source>
</evidence>
<sequence>MADDAAAEERRAKAAARQAKLLAKSNERLAKITGAAKGEGRVISDAAVGIAPRPMPSSPPPPRSLAPLDDEDPAEVDLAAASINARANALAQLDPQQQAQFDEMFGGAGAAVGGAPGADPFAQMMAQMMGGAAPGMGGDPNATGPSPFGPGGANMFANLMNAQSGGAGGGAPGQPGVSAFPPTPKTWLDRVFPLIHLVSMIALSVYAIVYVEPAKKFGQYGWMGIGSKIDWAGWARLGATKPVQGRIAGQVDQLAGVGLSVVPLLWMFVSVELVLQTSRLFLLRNRAPAPSMLNSVLPLVSQFSPQLGLIISTAVRYMTLVTVLLNDISVVVFCIGAATVYGKYKTGTFGAGGANVLDQLSQVGHEAMDRLKGEL</sequence>
<dbReference type="GO" id="GO:0006890">
    <property type="term" value="P:retrograde vesicle-mediated transport, Golgi to endoplasmic reticulum"/>
    <property type="evidence" value="ECO:0007669"/>
    <property type="project" value="TreeGrafter"/>
</dbReference>
<keyword evidence="1 5" id="KW-0812">Transmembrane</keyword>
<feature type="transmembrane region" description="Helical" evidence="5">
    <location>
        <begin position="191"/>
        <end position="211"/>
    </location>
</feature>
<name>A0A238FKQ3_9BASI</name>
<evidence type="ECO:0000256" key="2">
    <source>
        <dbReference type="ARBA" id="ARBA00022989"/>
    </source>
</evidence>
<evidence type="ECO:0000256" key="5">
    <source>
        <dbReference type="SAM" id="Phobius"/>
    </source>
</evidence>
<gene>
    <name evidence="6" type="ORF">BQ2448_3234</name>
</gene>
<evidence type="ECO:0000313" key="6">
    <source>
        <dbReference type="EMBL" id="SCV71646.1"/>
    </source>
</evidence>
<dbReference type="STRING" id="269621.A0A238FKQ3"/>
<evidence type="ECO:0000313" key="7">
    <source>
        <dbReference type="Proteomes" id="UP000198372"/>
    </source>
</evidence>
<dbReference type="PANTHER" id="PTHR28263:SF1">
    <property type="entry name" value="GOLGI TO ER TRAFFIC PROTEIN 2"/>
    <property type="match status" value="1"/>
</dbReference>
<keyword evidence="7" id="KW-1185">Reference proteome</keyword>
<proteinExistence type="predicted"/>
<dbReference type="InterPro" id="IPR028143">
    <property type="entry name" value="Get2/sif1"/>
</dbReference>
<reference evidence="7" key="1">
    <citation type="submission" date="2016-09" db="EMBL/GenBank/DDBJ databases">
        <authorList>
            <person name="Jeantristanb JTB J.-T."/>
            <person name="Ricardo R."/>
        </authorList>
    </citation>
    <scope>NUCLEOTIDE SEQUENCE [LARGE SCALE GENOMIC DNA]</scope>
</reference>
<evidence type="ECO:0000256" key="4">
    <source>
        <dbReference type="SAM" id="MobiDB-lite"/>
    </source>
</evidence>
<organism evidence="6 7">
    <name type="scientific">Microbotryum intermedium</name>
    <dbReference type="NCBI Taxonomy" id="269621"/>
    <lineage>
        <taxon>Eukaryota</taxon>
        <taxon>Fungi</taxon>
        <taxon>Dikarya</taxon>
        <taxon>Basidiomycota</taxon>
        <taxon>Pucciniomycotina</taxon>
        <taxon>Microbotryomycetes</taxon>
        <taxon>Microbotryales</taxon>
        <taxon>Microbotryaceae</taxon>
        <taxon>Microbotryum</taxon>
    </lineage>
</organism>
<keyword evidence="3 5" id="KW-0472">Membrane</keyword>
<dbReference type="Pfam" id="PF08690">
    <property type="entry name" value="GET2"/>
    <property type="match status" value="1"/>
</dbReference>
<evidence type="ECO:0000256" key="3">
    <source>
        <dbReference type="ARBA" id="ARBA00023136"/>
    </source>
</evidence>